<dbReference type="EMBL" id="JBJQND010000006">
    <property type="protein sequence ID" value="KAL3872912.1"/>
    <property type="molecule type" value="Genomic_DNA"/>
</dbReference>
<dbReference type="InterPro" id="IPR000182">
    <property type="entry name" value="GNAT_dom"/>
</dbReference>
<evidence type="ECO:0000256" key="2">
    <source>
        <dbReference type="ARBA" id="ARBA00006048"/>
    </source>
</evidence>
<dbReference type="CDD" id="cd04301">
    <property type="entry name" value="NAT_SF"/>
    <property type="match status" value="1"/>
</dbReference>
<feature type="domain" description="N-acetyltransferase" evidence="7">
    <location>
        <begin position="52"/>
        <end position="200"/>
    </location>
</feature>
<keyword evidence="9" id="KW-1185">Reference proteome</keyword>
<dbReference type="PANTHER" id="PTHR13355:SF11">
    <property type="entry name" value="GLUCOSAMINE 6-PHOSPHATE N-ACETYLTRANSFERASE"/>
    <property type="match status" value="1"/>
</dbReference>
<comment type="catalytic activity">
    <reaction evidence="5 6">
        <text>D-glucosamine 6-phosphate + acetyl-CoA = N-acetyl-D-glucosamine 6-phosphate + CoA + H(+)</text>
        <dbReference type="Rhea" id="RHEA:10292"/>
        <dbReference type="ChEBI" id="CHEBI:15378"/>
        <dbReference type="ChEBI" id="CHEBI:57287"/>
        <dbReference type="ChEBI" id="CHEBI:57288"/>
        <dbReference type="ChEBI" id="CHEBI:57513"/>
        <dbReference type="ChEBI" id="CHEBI:58725"/>
        <dbReference type="EC" id="2.3.1.4"/>
    </reaction>
</comment>
<evidence type="ECO:0000256" key="3">
    <source>
        <dbReference type="ARBA" id="ARBA00022679"/>
    </source>
</evidence>
<name>A0ABD3WG46_SINWO</name>
<dbReference type="SUPFAM" id="SSF55729">
    <property type="entry name" value="Acyl-CoA N-acyltransferases (Nat)"/>
    <property type="match status" value="1"/>
</dbReference>
<comment type="similarity">
    <text evidence="2 6">Belongs to the acetyltransferase family. GNA1 subfamily.</text>
</comment>
<accession>A0ABD3WG46</accession>
<comment type="caution">
    <text evidence="8">The sequence shown here is derived from an EMBL/GenBank/DDBJ whole genome shotgun (WGS) entry which is preliminary data.</text>
</comment>
<proteinExistence type="inferred from homology"/>
<evidence type="ECO:0000313" key="8">
    <source>
        <dbReference type="EMBL" id="KAL3872912.1"/>
    </source>
</evidence>
<evidence type="ECO:0000256" key="6">
    <source>
        <dbReference type="RuleBase" id="RU365086"/>
    </source>
</evidence>
<evidence type="ECO:0000313" key="9">
    <source>
        <dbReference type="Proteomes" id="UP001634394"/>
    </source>
</evidence>
<dbReference type="Gene3D" id="3.40.630.30">
    <property type="match status" value="1"/>
</dbReference>
<keyword evidence="4 6" id="KW-0012">Acyltransferase</keyword>
<dbReference type="GO" id="GO:0006048">
    <property type="term" value="P:UDP-N-acetylglucosamine biosynthetic process"/>
    <property type="evidence" value="ECO:0007669"/>
    <property type="project" value="UniProtKB-UniRule"/>
</dbReference>
<dbReference type="GO" id="GO:0004343">
    <property type="term" value="F:glucosamine 6-phosphate N-acetyltransferase activity"/>
    <property type="evidence" value="ECO:0007669"/>
    <property type="project" value="UniProtKB-UniRule"/>
</dbReference>
<protein>
    <recommendedName>
        <fullName evidence="6">Glucosamine 6-phosphate N-acetyltransferase</fullName>
        <ecNumber evidence="6">2.3.1.4</ecNumber>
    </recommendedName>
</protein>
<gene>
    <name evidence="8" type="ORF">ACJMK2_036089</name>
</gene>
<dbReference type="PANTHER" id="PTHR13355">
    <property type="entry name" value="GLUCOSAMINE 6-PHOSPHATE N-ACETYLTRANSFERASE"/>
    <property type="match status" value="1"/>
</dbReference>
<evidence type="ECO:0000256" key="4">
    <source>
        <dbReference type="ARBA" id="ARBA00023315"/>
    </source>
</evidence>
<dbReference type="Proteomes" id="UP001634394">
    <property type="component" value="Unassembled WGS sequence"/>
</dbReference>
<dbReference type="AlphaFoldDB" id="A0ABD3WG46"/>
<comment type="pathway">
    <text evidence="1 6">Nucleotide-sugar biosynthesis; UDP-N-acetyl-alpha-D-glucosamine biosynthesis; N-acetyl-alpha-D-glucosamine 1-phosphate from alpha-D-glucosamine 6-phosphate (route I): step 1/2.</text>
</comment>
<dbReference type="InterPro" id="IPR039143">
    <property type="entry name" value="GNPNAT1-like"/>
</dbReference>
<keyword evidence="3 6" id="KW-0808">Transferase</keyword>
<dbReference type="Pfam" id="PF00583">
    <property type="entry name" value="Acetyltransf_1"/>
    <property type="match status" value="1"/>
</dbReference>
<reference evidence="8 9" key="1">
    <citation type="submission" date="2024-11" db="EMBL/GenBank/DDBJ databases">
        <title>Chromosome-level genome assembly of the freshwater bivalve Anodonta woodiana.</title>
        <authorList>
            <person name="Chen X."/>
        </authorList>
    </citation>
    <scope>NUCLEOTIDE SEQUENCE [LARGE SCALE GENOMIC DNA]</scope>
    <source>
        <strain evidence="8">MN2024</strain>
        <tissue evidence="8">Gills</tissue>
    </source>
</reference>
<evidence type="ECO:0000259" key="7">
    <source>
        <dbReference type="PROSITE" id="PS51186"/>
    </source>
</evidence>
<organism evidence="8 9">
    <name type="scientific">Sinanodonta woodiana</name>
    <name type="common">Chinese pond mussel</name>
    <name type="synonym">Anodonta woodiana</name>
    <dbReference type="NCBI Taxonomy" id="1069815"/>
    <lineage>
        <taxon>Eukaryota</taxon>
        <taxon>Metazoa</taxon>
        <taxon>Spiralia</taxon>
        <taxon>Lophotrochozoa</taxon>
        <taxon>Mollusca</taxon>
        <taxon>Bivalvia</taxon>
        <taxon>Autobranchia</taxon>
        <taxon>Heteroconchia</taxon>
        <taxon>Palaeoheterodonta</taxon>
        <taxon>Unionida</taxon>
        <taxon>Unionoidea</taxon>
        <taxon>Unionidae</taxon>
        <taxon>Unioninae</taxon>
        <taxon>Sinanodonta</taxon>
    </lineage>
</organism>
<dbReference type="FunFam" id="3.40.630.30:FF:000043">
    <property type="entry name" value="Glucosamine 6-phosphate N-acetyltransferase"/>
    <property type="match status" value="1"/>
</dbReference>
<evidence type="ECO:0000256" key="5">
    <source>
        <dbReference type="ARBA" id="ARBA00048964"/>
    </source>
</evidence>
<evidence type="ECO:0000256" key="1">
    <source>
        <dbReference type="ARBA" id="ARBA00004832"/>
    </source>
</evidence>
<dbReference type="InterPro" id="IPR016181">
    <property type="entry name" value="Acyl_CoA_acyltransferase"/>
</dbReference>
<sequence>MVIRFVFQQKLILNGNENKPIFEHNILQNLDFSKSTTQYNPAVSVQNPGEGLRMRPLCRGDYDKGFMSLLSQMTKVGDVSREEFEARFTAMEACPDSYYIVVIEDTMTKKVIGSGTLVIEQKFIRKCSSRGRIEDVVVHNQYRGKQLVKLMMDTLMVLSQQLGCYKVSLESEDDRVMFYSQFGLIKEAGQNYMCRRFKEM</sequence>
<dbReference type="EC" id="2.3.1.4" evidence="6"/>
<dbReference type="PROSITE" id="PS51186">
    <property type="entry name" value="GNAT"/>
    <property type="match status" value="1"/>
</dbReference>